<accession>A0A6G9AVC1</accession>
<protein>
    <submittedName>
        <fullName evidence="1">Uncharacterized protein</fullName>
    </submittedName>
</protein>
<name>A0A6G9AVC1_9BACT</name>
<evidence type="ECO:0000313" key="2">
    <source>
        <dbReference type="Proteomes" id="UP000501802"/>
    </source>
</evidence>
<dbReference type="Proteomes" id="UP000501802">
    <property type="component" value="Chromosome"/>
</dbReference>
<evidence type="ECO:0000313" key="1">
    <source>
        <dbReference type="EMBL" id="QIP16163.1"/>
    </source>
</evidence>
<sequence length="364" mass="41620">MRLFCLITMLMLSIVGIVISQPTNPRLAKQEARQKFPGLSRIEIDLGQRNKLLVAFDQYAQVLARKNIDSVLRLFVTDYQKVEDTTQNPTRATHALFRLGETSQSLALRYTPQPTTNFQFQEDDKPVEVKTQQDTLQIIWTSLESQDTPTTFSVYLLVNSLSDIERLLKAGGINQKLHQALESVREYKNHDLTSPKMAFTLLQSADNKARFLNPGSAKNPFLEITPGIGVGLIRNQWVPSLNFDIQFIPSQFQRVGYVVGYTSNFFFDRPTATDRFSIFRNDFLNVGVVFYHKNKTGRTTDFNRQIASFYVGIPVYREGSYFESNTIRLGGTVFQKGLFKVQPELYMNGFFKKVYPGLRFVVGL</sequence>
<organism evidence="1 2">
    <name type="scientific">Spirosoma aureum</name>
    <dbReference type="NCBI Taxonomy" id="2692134"/>
    <lineage>
        <taxon>Bacteria</taxon>
        <taxon>Pseudomonadati</taxon>
        <taxon>Bacteroidota</taxon>
        <taxon>Cytophagia</taxon>
        <taxon>Cytophagales</taxon>
        <taxon>Cytophagaceae</taxon>
        <taxon>Spirosoma</taxon>
    </lineage>
</organism>
<dbReference type="KEGG" id="spib:G8759_27760"/>
<dbReference type="AlphaFoldDB" id="A0A6G9AVC1"/>
<keyword evidence="2" id="KW-1185">Reference proteome</keyword>
<dbReference type="RefSeq" id="WP_167215795.1">
    <property type="nucleotide sequence ID" value="NZ_CP050063.1"/>
</dbReference>
<reference evidence="1 2" key="1">
    <citation type="submission" date="2020-03" db="EMBL/GenBank/DDBJ databases">
        <authorList>
            <person name="Kim M.K."/>
        </authorList>
    </citation>
    <scope>NUCLEOTIDE SEQUENCE [LARGE SCALE GENOMIC DNA]</scope>
    <source>
        <strain evidence="1 2">BT328</strain>
    </source>
</reference>
<proteinExistence type="predicted"/>
<gene>
    <name evidence="1" type="ORF">G8759_27760</name>
</gene>
<dbReference type="EMBL" id="CP050063">
    <property type="protein sequence ID" value="QIP16163.1"/>
    <property type="molecule type" value="Genomic_DNA"/>
</dbReference>